<dbReference type="InterPro" id="IPR043128">
    <property type="entry name" value="Rev_trsase/Diguanyl_cyclase"/>
</dbReference>
<dbReference type="InterPro" id="IPR000160">
    <property type="entry name" value="GGDEF_dom"/>
</dbReference>
<dbReference type="SMART" id="SM00267">
    <property type="entry name" value="GGDEF"/>
    <property type="match status" value="1"/>
</dbReference>
<dbReference type="GO" id="GO:0052621">
    <property type="term" value="F:diguanylate cyclase activity"/>
    <property type="evidence" value="ECO:0007669"/>
    <property type="project" value="UniProtKB-EC"/>
</dbReference>
<organism evidence="2 3">
    <name type="scientific">Bhargavaea changchunensis</name>
    <dbReference type="NCBI Taxonomy" id="2134037"/>
    <lineage>
        <taxon>Bacteria</taxon>
        <taxon>Bacillati</taxon>
        <taxon>Bacillota</taxon>
        <taxon>Bacilli</taxon>
        <taxon>Bacillales</taxon>
        <taxon>Caryophanaceae</taxon>
        <taxon>Bhargavaea</taxon>
    </lineage>
</organism>
<proteinExistence type="predicted"/>
<evidence type="ECO:0000313" key="3">
    <source>
        <dbReference type="Proteomes" id="UP001596483"/>
    </source>
</evidence>
<protein>
    <submittedName>
        <fullName evidence="2">GGDEF domain-containing protein</fullName>
        <ecNumber evidence="2">2.7.7.65</ecNumber>
    </submittedName>
</protein>
<dbReference type="EMBL" id="JBHTCT010000025">
    <property type="protein sequence ID" value="MFC7365181.1"/>
    <property type="molecule type" value="Genomic_DNA"/>
</dbReference>
<evidence type="ECO:0000259" key="1">
    <source>
        <dbReference type="PROSITE" id="PS50887"/>
    </source>
</evidence>
<dbReference type="CDD" id="cd01949">
    <property type="entry name" value="GGDEF"/>
    <property type="match status" value="1"/>
</dbReference>
<keyword evidence="3" id="KW-1185">Reference proteome</keyword>
<dbReference type="SUPFAM" id="SSF55073">
    <property type="entry name" value="Nucleotide cyclase"/>
    <property type="match status" value="1"/>
</dbReference>
<keyword evidence="2" id="KW-0548">Nucleotidyltransferase</keyword>
<accession>A0ABW2NKC9</accession>
<dbReference type="Pfam" id="PF00990">
    <property type="entry name" value="GGDEF"/>
    <property type="match status" value="1"/>
</dbReference>
<reference evidence="3" key="1">
    <citation type="journal article" date="2019" name="Int. J. Syst. Evol. Microbiol.">
        <title>The Global Catalogue of Microorganisms (GCM) 10K type strain sequencing project: providing services to taxonomists for standard genome sequencing and annotation.</title>
        <authorList>
            <consortium name="The Broad Institute Genomics Platform"/>
            <consortium name="The Broad Institute Genome Sequencing Center for Infectious Disease"/>
            <person name="Wu L."/>
            <person name="Ma J."/>
        </authorList>
    </citation>
    <scope>NUCLEOTIDE SEQUENCE [LARGE SCALE GENOMIC DNA]</scope>
    <source>
        <strain evidence="3">JCM 4738</strain>
    </source>
</reference>
<dbReference type="PANTHER" id="PTHR45138">
    <property type="entry name" value="REGULATORY COMPONENTS OF SENSORY TRANSDUCTION SYSTEM"/>
    <property type="match status" value="1"/>
</dbReference>
<dbReference type="EC" id="2.7.7.65" evidence="2"/>
<keyword evidence="2" id="KW-0808">Transferase</keyword>
<dbReference type="InterPro" id="IPR029787">
    <property type="entry name" value="Nucleotide_cyclase"/>
</dbReference>
<dbReference type="PROSITE" id="PS50887">
    <property type="entry name" value="GGDEF"/>
    <property type="match status" value="1"/>
</dbReference>
<dbReference type="InterPro" id="IPR050469">
    <property type="entry name" value="Diguanylate_Cyclase"/>
</dbReference>
<dbReference type="Gene3D" id="3.30.70.270">
    <property type="match status" value="1"/>
</dbReference>
<dbReference type="NCBIfam" id="TIGR00254">
    <property type="entry name" value="GGDEF"/>
    <property type="match status" value="1"/>
</dbReference>
<feature type="domain" description="GGDEF" evidence="1">
    <location>
        <begin position="55"/>
        <end position="185"/>
    </location>
</feature>
<dbReference type="PANTHER" id="PTHR45138:SF6">
    <property type="entry name" value="DIGUANYLATE CYCLASE DGCN"/>
    <property type="match status" value="1"/>
</dbReference>
<dbReference type="Proteomes" id="UP001596483">
    <property type="component" value="Unassembled WGS sequence"/>
</dbReference>
<sequence length="189" mass="21418">MKKSMKFLVGLLCRRARREWKLDRLRQLVYKDELTQIGNLRAFREETAHRIKSGKPFGILYLDLDRFKKVNDTYGHRAGDKVLREVAGALKNAALPGVHVFRLGGDEFAMIVPEASETGMALLKLRREFDIAKRVRIGSFAVGASMGSARFPEDGRTTTELLDAADRRMYAEKARRKAELPYTLAGDIC</sequence>
<comment type="caution">
    <text evidence="2">The sequence shown here is derived from an EMBL/GenBank/DDBJ whole genome shotgun (WGS) entry which is preliminary data.</text>
</comment>
<dbReference type="RefSeq" id="WP_157294956.1">
    <property type="nucleotide sequence ID" value="NZ_JBHTCT010000025.1"/>
</dbReference>
<evidence type="ECO:0000313" key="2">
    <source>
        <dbReference type="EMBL" id="MFC7365181.1"/>
    </source>
</evidence>
<gene>
    <name evidence="2" type="ORF">ACFQQH_08645</name>
</gene>
<name>A0ABW2NKC9_9BACL</name>